<sequence>MFVALGITTLCSTLFAYNESLLQLLYNVDEFGRGHVSVLEWIVMLAPLGLVLLMNFAFNKLSFPALISIFFAYSALGIRPRPILPKWDLS</sequence>
<dbReference type="EMBL" id="CCKQ01005048">
    <property type="protein sequence ID" value="CDW76201.1"/>
    <property type="molecule type" value="Genomic_DNA"/>
</dbReference>
<keyword evidence="1" id="KW-1133">Transmembrane helix</keyword>
<organism evidence="2 3">
    <name type="scientific">Stylonychia lemnae</name>
    <name type="common">Ciliate</name>
    <dbReference type="NCBI Taxonomy" id="5949"/>
    <lineage>
        <taxon>Eukaryota</taxon>
        <taxon>Sar</taxon>
        <taxon>Alveolata</taxon>
        <taxon>Ciliophora</taxon>
        <taxon>Intramacronucleata</taxon>
        <taxon>Spirotrichea</taxon>
        <taxon>Stichotrichia</taxon>
        <taxon>Sporadotrichida</taxon>
        <taxon>Oxytrichidae</taxon>
        <taxon>Stylonychinae</taxon>
        <taxon>Stylonychia</taxon>
    </lineage>
</organism>
<reference evidence="2 3" key="1">
    <citation type="submission" date="2014-06" db="EMBL/GenBank/DDBJ databases">
        <authorList>
            <person name="Swart Estienne"/>
        </authorList>
    </citation>
    <scope>NUCLEOTIDE SEQUENCE [LARGE SCALE GENOMIC DNA]</scope>
    <source>
        <strain evidence="2 3">130c</strain>
    </source>
</reference>
<dbReference type="Proteomes" id="UP000039865">
    <property type="component" value="Unassembled WGS sequence"/>
</dbReference>
<keyword evidence="3" id="KW-1185">Reference proteome</keyword>
<feature type="transmembrane region" description="Helical" evidence="1">
    <location>
        <begin position="32"/>
        <end position="54"/>
    </location>
</feature>
<feature type="transmembrane region" description="Helical" evidence="1">
    <location>
        <begin position="61"/>
        <end position="78"/>
    </location>
</feature>
<keyword evidence="1" id="KW-0812">Transmembrane</keyword>
<accession>A0A078A1S5</accession>
<evidence type="ECO:0000313" key="3">
    <source>
        <dbReference type="Proteomes" id="UP000039865"/>
    </source>
</evidence>
<name>A0A078A1S5_STYLE</name>
<keyword evidence="1" id="KW-0472">Membrane</keyword>
<gene>
    <name evidence="2" type="primary">Contig8603.g9187</name>
    <name evidence="2" type="ORF">STYLEM_5200</name>
</gene>
<evidence type="ECO:0000256" key="1">
    <source>
        <dbReference type="SAM" id="Phobius"/>
    </source>
</evidence>
<dbReference type="InParanoid" id="A0A078A1S5"/>
<protein>
    <submittedName>
        <fullName evidence="2">Uncharacterized protein</fullName>
    </submittedName>
</protein>
<dbReference type="AlphaFoldDB" id="A0A078A1S5"/>
<proteinExistence type="predicted"/>
<evidence type="ECO:0000313" key="2">
    <source>
        <dbReference type="EMBL" id="CDW76201.1"/>
    </source>
</evidence>